<dbReference type="CDD" id="cd09272">
    <property type="entry name" value="RNase_HI_RT_Ty1"/>
    <property type="match status" value="1"/>
</dbReference>
<dbReference type="InterPro" id="IPR043502">
    <property type="entry name" value="DNA/RNA_pol_sf"/>
</dbReference>
<keyword evidence="1" id="KW-0675">Receptor</keyword>
<dbReference type="AlphaFoldDB" id="A0A5B6WQL3"/>
<gene>
    <name evidence="1" type="ORF">EPI10_005787</name>
</gene>
<sequence>MDQAIGSPTPIVISPNLYQHIGCAIENESEYRSIVGALQYVVITRPDITFVVKKVCQFMHRPLDQHFKAIKRILRYLQSTMEYGLHFTTVANLDLVGYLDTNWGTDVDDRRSTIGFCVFLGGNPVAWGSKKQQIVSRSTVAWLESLLSELHVSTSRKATVRCDNLSAVVVSANPVLHSKFMHFELDLFFV</sequence>
<dbReference type="Proteomes" id="UP000325315">
    <property type="component" value="Unassembled WGS sequence"/>
</dbReference>
<evidence type="ECO:0000313" key="2">
    <source>
        <dbReference type="Proteomes" id="UP000325315"/>
    </source>
</evidence>
<organism evidence="1 2">
    <name type="scientific">Gossypium australe</name>
    <dbReference type="NCBI Taxonomy" id="47621"/>
    <lineage>
        <taxon>Eukaryota</taxon>
        <taxon>Viridiplantae</taxon>
        <taxon>Streptophyta</taxon>
        <taxon>Embryophyta</taxon>
        <taxon>Tracheophyta</taxon>
        <taxon>Spermatophyta</taxon>
        <taxon>Magnoliopsida</taxon>
        <taxon>eudicotyledons</taxon>
        <taxon>Gunneridae</taxon>
        <taxon>Pentapetalae</taxon>
        <taxon>rosids</taxon>
        <taxon>malvids</taxon>
        <taxon>Malvales</taxon>
        <taxon>Malvaceae</taxon>
        <taxon>Malvoideae</taxon>
        <taxon>Gossypium</taxon>
    </lineage>
</organism>
<comment type="caution">
    <text evidence="1">The sequence shown here is derived from an EMBL/GenBank/DDBJ whole genome shotgun (WGS) entry which is preliminary data.</text>
</comment>
<accession>A0A5B6WQL3</accession>
<dbReference type="PANTHER" id="PTHR11439">
    <property type="entry name" value="GAG-POL-RELATED RETROTRANSPOSON"/>
    <property type="match status" value="1"/>
</dbReference>
<keyword evidence="2" id="KW-1185">Reference proteome</keyword>
<protein>
    <submittedName>
        <fullName evidence="1">Putative LRR receptor-like serine/threonine-protein kinase</fullName>
    </submittedName>
</protein>
<evidence type="ECO:0000313" key="1">
    <source>
        <dbReference type="EMBL" id="KAA3483628.1"/>
    </source>
</evidence>
<dbReference type="EMBL" id="SMMG02000002">
    <property type="protein sequence ID" value="KAA3483628.1"/>
    <property type="molecule type" value="Genomic_DNA"/>
</dbReference>
<dbReference type="OrthoDB" id="998016at2759"/>
<dbReference type="SUPFAM" id="SSF56672">
    <property type="entry name" value="DNA/RNA polymerases"/>
    <property type="match status" value="1"/>
</dbReference>
<proteinExistence type="predicted"/>
<dbReference type="GO" id="GO:0016301">
    <property type="term" value="F:kinase activity"/>
    <property type="evidence" value="ECO:0007669"/>
    <property type="project" value="UniProtKB-KW"/>
</dbReference>
<keyword evidence="1" id="KW-0418">Kinase</keyword>
<keyword evidence="1" id="KW-0808">Transferase</keyword>
<name>A0A5B6WQL3_9ROSI</name>
<dbReference type="PANTHER" id="PTHR11439:SF467">
    <property type="entry name" value="INTEGRASE CATALYTIC DOMAIN-CONTAINING PROTEIN"/>
    <property type="match status" value="1"/>
</dbReference>
<reference evidence="1" key="1">
    <citation type="submission" date="2019-08" db="EMBL/GenBank/DDBJ databases">
        <authorList>
            <person name="Liu F."/>
        </authorList>
    </citation>
    <scope>NUCLEOTIDE SEQUENCE [LARGE SCALE GENOMIC DNA]</scope>
    <source>
        <strain evidence="1">PA1801</strain>
        <tissue evidence="1">Leaf</tissue>
    </source>
</reference>